<proteinExistence type="predicted"/>
<accession>E8LI65</accession>
<reference evidence="1 2" key="1">
    <citation type="submission" date="2011-01" db="EMBL/GenBank/DDBJ databases">
        <authorList>
            <person name="Weinstock G."/>
            <person name="Sodergren E."/>
            <person name="Clifton S."/>
            <person name="Fulton L."/>
            <person name="Fulton B."/>
            <person name="Courtney L."/>
            <person name="Fronick C."/>
            <person name="Harrison M."/>
            <person name="Strong C."/>
            <person name="Farmer C."/>
            <person name="Delahaunty K."/>
            <person name="Markovic C."/>
            <person name="Hall O."/>
            <person name="Minx P."/>
            <person name="Tomlinson C."/>
            <person name="Mitreva M."/>
            <person name="Hou S."/>
            <person name="Chen J."/>
            <person name="Wollam A."/>
            <person name="Pepin K.H."/>
            <person name="Johnson M."/>
            <person name="Bhonagiri V."/>
            <person name="Zhang X."/>
            <person name="Suruliraj S."/>
            <person name="Warren W."/>
            <person name="Chinwalla A."/>
            <person name="Mardis E.R."/>
            <person name="Wilson R.K."/>
        </authorList>
    </citation>
    <scope>NUCLEOTIDE SEQUENCE [LARGE SCALE GENOMIC DNA]</scope>
    <source>
        <strain evidence="2">DSM 22608 / JCM 16073 / KCTC 15190 / YIT 12066</strain>
    </source>
</reference>
<comment type="caution">
    <text evidence="1">The sequence shown here is derived from an EMBL/GenBank/DDBJ whole genome shotgun (WGS) entry which is preliminary data.</text>
</comment>
<dbReference type="STRING" id="762983.HMPREF9444_00380"/>
<dbReference type="Proteomes" id="UP000018458">
    <property type="component" value="Unassembled WGS sequence"/>
</dbReference>
<keyword evidence="2" id="KW-1185">Reference proteome</keyword>
<dbReference type="HOGENOM" id="CLU_771442_0_0_6"/>
<dbReference type="RefSeq" id="WP_009142603.1">
    <property type="nucleotide sequence ID" value="NZ_GL830953.1"/>
</dbReference>
<organism evidence="1 2">
    <name type="scientific">Succinatimonas hippei (strain DSM 22608 / JCM 16073 / KCTC 15190 / YIT 12066)</name>
    <dbReference type="NCBI Taxonomy" id="762983"/>
    <lineage>
        <taxon>Bacteria</taxon>
        <taxon>Pseudomonadati</taxon>
        <taxon>Pseudomonadota</taxon>
        <taxon>Gammaproteobacteria</taxon>
        <taxon>Aeromonadales</taxon>
        <taxon>Succinivibrionaceae</taxon>
        <taxon>Succinatimonas</taxon>
    </lineage>
</organism>
<dbReference type="AlphaFoldDB" id="E8LI65"/>
<gene>
    <name evidence="1" type="ORF">HMPREF9444_00380</name>
</gene>
<evidence type="ECO:0000313" key="2">
    <source>
        <dbReference type="Proteomes" id="UP000018458"/>
    </source>
</evidence>
<evidence type="ECO:0000313" key="1">
    <source>
        <dbReference type="EMBL" id="EFY07797.1"/>
    </source>
</evidence>
<protein>
    <submittedName>
        <fullName evidence="1">Uncharacterized protein</fullName>
    </submittedName>
</protein>
<sequence length="359" mass="43648">MRTEAFLNKLQDNYYSIQLFAKEIFNTSADSFLEKLEMNTFDMNEAEKIAEKLNLNMNEIQIFFPTYYMYRKYLDNNKDKDIFVYNGIDLDLIKQEKRGIYFQETIKVLTKNIYSKIFPVKRQSEVSGEDIGYLLFEESEYYDDHWFYKKNRWFKSFFNPKENIPIPYKELWDYMYKWEDNESFLNQWDEEDFSLFEDFEYTWGDVEEFYSQHKSFPPSWFEFYETVIRDYLFYIKEPVVDKTKKFFVENKVVNYLVKFEGNYFELPLSSIFLPLNHIGQGPHDIKTFKEIKEKFISAVTKELRSGTYLEVPTEHDEFKKWLVSHSILLCKEGDKTVKFMSSGWHSRDWNAYLDESAIF</sequence>
<name>E8LI65_SUCHY</name>
<dbReference type="EMBL" id="AEVO01000015">
    <property type="protein sequence ID" value="EFY07797.1"/>
    <property type="molecule type" value="Genomic_DNA"/>
</dbReference>